<dbReference type="AlphaFoldDB" id="A0A9Q1GX57"/>
<keyword evidence="3" id="KW-0732">Signal</keyword>
<feature type="chain" id="PRO_5040450525" evidence="3">
    <location>
        <begin position="19"/>
        <end position="238"/>
    </location>
</feature>
<evidence type="ECO:0000256" key="2">
    <source>
        <dbReference type="ARBA" id="ARBA00023157"/>
    </source>
</evidence>
<dbReference type="PANTHER" id="PTHR39244">
    <property type="entry name" value="NATTERIN-4"/>
    <property type="match status" value="1"/>
</dbReference>
<dbReference type="EMBL" id="JAIZAY010000016">
    <property type="protein sequence ID" value="KAJ8027329.1"/>
    <property type="molecule type" value="Genomic_DNA"/>
</dbReference>
<reference evidence="5" key="1">
    <citation type="submission" date="2021-10" db="EMBL/GenBank/DDBJ databases">
        <title>Tropical sea cucumber genome reveals ecological adaptation and Cuvierian tubules defense mechanism.</title>
        <authorList>
            <person name="Chen T."/>
        </authorList>
    </citation>
    <scope>NUCLEOTIDE SEQUENCE</scope>
    <source>
        <strain evidence="5">Nanhai2018</strain>
        <tissue evidence="5">Muscle</tissue>
    </source>
</reference>
<evidence type="ECO:0000259" key="4">
    <source>
        <dbReference type="Pfam" id="PF01117"/>
    </source>
</evidence>
<sequence length="238" mass="26212">MAHISTLLLVLSATSVLGEDNFRRMSRSRQVDHYELFNVAYNLSQASQTVSSEHVLLAEKSVQNNSPYDTTSTLSMEITQTTTSEWSEMNSYEVHAGLKITVSAGIPFLAKASAEFEIGTSVTSSYSYGESHATSETTVQEVSVDLPAYSAVKVSMIAKEADVNVPYTATLKTVYTDQVSDQRNVSGVYRNAHQTALESVIEAIPFNNTQVSGAIQTLPVWSKTFMLTFHLGFLMFMY</sequence>
<comment type="caution">
    <text evidence="5">The sequence shown here is derived from an EMBL/GenBank/DDBJ whole genome shotgun (WGS) entry which is preliminary data.</text>
</comment>
<evidence type="ECO:0000256" key="1">
    <source>
        <dbReference type="ARBA" id="ARBA00009831"/>
    </source>
</evidence>
<name>A0A9Q1GX57_HOLLE</name>
<dbReference type="Gene3D" id="2.170.15.10">
    <property type="entry name" value="Proaerolysin, chain A, domain 3"/>
    <property type="match status" value="1"/>
</dbReference>
<dbReference type="PANTHER" id="PTHR39244:SF5">
    <property type="entry name" value="NATTERIN-3-LIKE"/>
    <property type="match status" value="1"/>
</dbReference>
<accession>A0A9Q1GX57</accession>
<comment type="similarity">
    <text evidence="1">Belongs to the aerolysin family.</text>
</comment>
<organism evidence="5 6">
    <name type="scientific">Holothuria leucospilota</name>
    <name type="common">Black long sea cucumber</name>
    <name type="synonym">Mertensiothuria leucospilota</name>
    <dbReference type="NCBI Taxonomy" id="206669"/>
    <lineage>
        <taxon>Eukaryota</taxon>
        <taxon>Metazoa</taxon>
        <taxon>Echinodermata</taxon>
        <taxon>Eleutherozoa</taxon>
        <taxon>Echinozoa</taxon>
        <taxon>Holothuroidea</taxon>
        <taxon>Aspidochirotacea</taxon>
        <taxon>Aspidochirotida</taxon>
        <taxon>Holothuriidae</taxon>
        <taxon>Holothuria</taxon>
    </lineage>
</organism>
<protein>
    <submittedName>
        <fullName evidence="5">Natterin-4</fullName>
    </submittedName>
</protein>
<dbReference type="Proteomes" id="UP001152320">
    <property type="component" value="Chromosome 16"/>
</dbReference>
<feature type="signal peptide" evidence="3">
    <location>
        <begin position="1"/>
        <end position="18"/>
    </location>
</feature>
<dbReference type="InterPro" id="IPR055267">
    <property type="entry name" value="Aerolysin-like_C"/>
</dbReference>
<keyword evidence="2" id="KW-1015">Disulfide bond</keyword>
<dbReference type="Pfam" id="PF01117">
    <property type="entry name" value="Aerolysin"/>
    <property type="match status" value="1"/>
</dbReference>
<dbReference type="InterPro" id="IPR053237">
    <property type="entry name" value="Natterin_C"/>
</dbReference>
<dbReference type="SUPFAM" id="SSF56973">
    <property type="entry name" value="Aerolisin/ETX pore-forming domain"/>
    <property type="match status" value="1"/>
</dbReference>
<keyword evidence="6" id="KW-1185">Reference proteome</keyword>
<dbReference type="OrthoDB" id="1925699at2759"/>
<proteinExistence type="inferred from homology"/>
<gene>
    <name evidence="5" type="ORF">HOLleu_32444</name>
</gene>
<feature type="domain" description="Aerolysin-like C-terminal" evidence="4">
    <location>
        <begin position="61"/>
        <end position="180"/>
    </location>
</feature>
<evidence type="ECO:0000313" key="6">
    <source>
        <dbReference type="Proteomes" id="UP001152320"/>
    </source>
</evidence>
<evidence type="ECO:0000256" key="3">
    <source>
        <dbReference type="SAM" id="SignalP"/>
    </source>
</evidence>
<evidence type="ECO:0000313" key="5">
    <source>
        <dbReference type="EMBL" id="KAJ8027329.1"/>
    </source>
</evidence>